<evidence type="ECO:0000256" key="2">
    <source>
        <dbReference type="ARBA" id="ARBA00022723"/>
    </source>
</evidence>
<dbReference type="SUPFAM" id="SSF47473">
    <property type="entry name" value="EF-hand"/>
    <property type="match status" value="1"/>
</dbReference>
<dbReference type="GO" id="GO:1903569">
    <property type="term" value="P:positive regulation of protein localization to ciliary membrane"/>
    <property type="evidence" value="ECO:0007669"/>
    <property type="project" value="TreeGrafter"/>
</dbReference>
<keyword evidence="8" id="KW-1185">Reference proteome</keyword>
<feature type="domain" description="EF-hand" evidence="6">
    <location>
        <begin position="255"/>
        <end position="290"/>
    </location>
</feature>
<accession>A0AAV4QEL6</accession>
<dbReference type="GO" id="GO:0098797">
    <property type="term" value="C:plasma membrane protein complex"/>
    <property type="evidence" value="ECO:0007669"/>
    <property type="project" value="TreeGrafter"/>
</dbReference>
<keyword evidence="5" id="KW-0472">Membrane</keyword>
<keyword evidence="4" id="KW-0106">Calcium</keyword>
<evidence type="ECO:0000259" key="6">
    <source>
        <dbReference type="PROSITE" id="PS50222"/>
    </source>
</evidence>
<dbReference type="InterPro" id="IPR011992">
    <property type="entry name" value="EF-hand-dom_pair"/>
</dbReference>
<dbReference type="GO" id="GO:0005509">
    <property type="term" value="F:calcium ion binding"/>
    <property type="evidence" value="ECO:0007669"/>
    <property type="project" value="InterPro"/>
</dbReference>
<dbReference type="AlphaFoldDB" id="A0AAV4QEL6"/>
<evidence type="ECO:0000313" key="8">
    <source>
        <dbReference type="Proteomes" id="UP001054837"/>
    </source>
</evidence>
<dbReference type="InterPro" id="IPR052266">
    <property type="entry name" value="Miro-EF-hand_domain"/>
</dbReference>
<comment type="caution">
    <text evidence="7">The sequence shown here is derived from an EMBL/GenBank/DDBJ whole genome shotgun (WGS) entry which is preliminary data.</text>
</comment>
<dbReference type="EMBL" id="BPLQ01004255">
    <property type="protein sequence ID" value="GIY06714.1"/>
    <property type="molecule type" value="Genomic_DNA"/>
</dbReference>
<evidence type="ECO:0000256" key="3">
    <source>
        <dbReference type="ARBA" id="ARBA00022737"/>
    </source>
</evidence>
<dbReference type="InterPro" id="IPR002048">
    <property type="entry name" value="EF_hand_dom"/>
</dbReference>
<dbReference type="GO" id="GO:0060170">
    <property type="term" value="C:ciliary membrane"/>
    <property type="evidence" value="ECO:0007669"/>
    <property type="project" value="TreeGrafter"/>
</dbReference>
<organism evidence="7 8">
    <name type="scientific">Caerostris darwini</name>
    <dbReference type="NCBI Taxonomy" id="1538125"/>
    <lineage>
        <taxon>Eukaryota</taxon>
        <taxon>Metazoa</taxon>
        <taxon>Ecdysozoa</taxon>
        <taxon>Arthropoda</taxon>
        <taxon>Chelicerata</taxon>
        <taxon>Arachnida</taxon>
        <taxon>Araneae</taxon>
        <taxon>Araneomorphae</taxon>
        <taxon>Entelegynae</taxon>
        <taxon>Araneoidea</taxon>
        <taxon>Araneidae</taxon>
        <taxon>Caerostris</taxon>
    </lineage>
</organism>
<dbReference type="PROSITE" id="PS00018">
    <property type="entry name" value="EF_HAND_1"/>
    <property type="match status" value="1"/>
</dbReference>
<sequence>MDSLNNNDINFIERFLFAFKTLGGNELGFIDYEYFKQILQQENSAEAKEILNLVTAENHVKDKKLDFISLCSSVLSVKTIFNKAIENGKVVIQSPQINTRTFTRSKGSTQIIDVQNNKTEPNLPSEKGFRNYLKGMLFNVNGDLLSYRYQLEILENTVVEIFAAAISNKGEITPSIPVEVLIFQDGKTKTFITSSTFLNDDGYCTIKFALKKGKYILIPILLKWNAIGKSNSFDSLNLESLIHVEEESNITLTPACESSLKMIFDCIDLDENGLLNQSEFDYFIRHTSGETAAEEWVTIEDNFKMENQQLTFEGFLELYRMVLQTDPSDVMNMLQHMGMNESLELENALPFRLVVKSSLGKFNLIPLPVSSYKEVSEKVLKKLAVEQGVSTKIKNMNDLFLFNHHLPYRATIVVQNQSHSKLKIRLDCSRSTNCESHCGNLDFTVEVLPRTSMIGHHLFPVDLTQDWIVDCIESLVKCT</sequence>
<evidence type="ECO:0000256" key="4">
    <source>
        <dbReference type="ARBA" id="ARBA00022837"/>
    </source>
</evidence>
<reference evidence="7 8" key="1">
    <citation type="submission" date="2021-06" db="EMBL/GenBank/DDBJ databases">
        <title>Caerostris darwini draft genome.</title>
        <authorList>
            <person name="Kono N."/>
            <person name="Arakawa K."/>
        </authorList>
    </citation>
    <scope>NUCLEOTIDE SEQUENCE [LARGE SCALE GENOMIC DNA]</scope>
</reference>
<dbReference type="InterPro" id="IPR018247">
    <property type="entry name" value="EF_Hand_1_Ca_BS"/>
</dbReference>
<evidence type="ECO:0000256" key="5">
    <source>
        <dbReference type="ARBA" id="ARBA00023136"/>
    </source>
</evidence>
<dbReference type="PROSITE" id="PS50222">
    <property type="entry name" value="EF_HAND_2"/>
    <property type="match status" value="1"/>
</dbReference>
<proteinExistence type="predicted"/>
<dbReference type="SMART" id="SM00054">
    <property type="entry name" value="EFh"/>
    <property type="match status" value="2"/>
</dbReference>
<dbReference type="Proteomes" id="UP001054837">
    <property type="component" value="Unassembled WGS sequence"/>
</dbReference>
<keyword evidence="2" id="KW-0479">Metal-binding</keyword>
<comment type="subcellular location">
    <subcellularLocation>
        <location evidence="1">Membrane</location>
    </subcellularLocation>
</comment>
<protein>
    <submittedName>
        <fullName evidence="7">EF-hand calcium-binding domain-containing protein 7</fullName>
    </submittedName>
</protein>
<dbReference type="PANTHER" id="PTHR46819">
    <property type="entry name" value="EF-HAND CALCIUM-BINDING DOMAIN-CONTAINING PROTEIN 7"/>
    <property type="match status" value="1"/>
</dbReference>
<evidence type="ECO:0000256" key="1">
    <source>
        <dbReference type="ARBA" id="ARBA00004370"/>
    </source>
</evidence>
<dbReference type="Gene3D" id="1.10.238.10">
    <property type="entry name" value="EF-hand"/>
    <property type="match status" value="1"/>
</dbReference>
<dbReference type="PANTHER" id="PTHR46819:SF1">
    <property type="entry name" value="EF-HAND CALCIUM-BINDING DOMAIN-CONTAINING PROTEIN 7"/>
    <property type="match status" value="1"/>
</dbReference>
<name>A0AAV4QEL6_9ARAC</name>
<gene>
    <name evidence="7" type="primary">efcab7</name>
    <name evidence="7" type="ORF">CDAR_578111</name>
</gene>
<evidence type="ECO:0000313" key="7">
    <source>
        <dbReference type="EMBL" id="GIY06714.1"/>
    </source>
</evidence>
<keyword evidence="3" id="KW-0677">Repeat</keyword>